<gene>
    <name evidence="2" type="ORF">CONCODRAFT_11700</name>
</gene>
<reference evidence="2 3" key="1">
    <citation type="journal article" date="2015" name="Genome Biol. Evol.">
        <title>Phylogenomic analyses indicate that early fungi evolved digesting cell walls of algal ancestors of land plants.</title>
        <authorList>
            <person name="Chang Y."/>
            <person name="Wang S."/>
            <person name="Sekimoto S."/>
            <person name="Aerts A.L."/>
            <person name="Choi C."/>
            <person name="Clum A."/>
            <person name="LaButti K.M."/>
            <person name="Lindquist E.A."/>
            <person name="Yee Ngan C."/>
            <person name="Ohm R.A."/>
            <person name="Salamov A.A."/>
            <person name="Grigoriev I.V."/>
            <person name="Spatafora J.W."/>
            <person name="Berbee M.L."/>
        </authorList>
    </citation>
    <scope>NUCLEOTIDE SEQUENCE [LARGE SCALE GENOMIC DNA]</scope>
    <source>
        <strain evidence="2 3">NRRL 28638</strain>
    </source>
</reference>
<evidence type="ECO:0000313" key="3">
    <source>
        <dbReference type="Proteomes" id="UP000070444"/>
    </source>
</evidence>
<keyword evidence="1" id="KW-0812">Transmembrane</keyword>
<name>A0A137NUL9_CONC2</name>
<feature type="transmembrane region" description="Helical" evidence="1">
    <location>
        <begin position="31"/>
        <end position="52"/>
    </location>
</feature>
<feature type="transmembrane region" description="Helical" evidence="1">
    <location>
        <begin position="91"/>
        <end position="113"/>
    </location>
</feature>
<evidence type="ECO:0008006" key="4">
    <source>
        <dbReference type="Google" id="ProtNLM"/>
    </source>
</evidence>
<evidence type="ECO:0000313" key="2">
    <source>
        <dbReference type="EMBL" id="KXN66447.1"/>
    </source>
</evidence>
<sequence length="169" mass="19103">MVVYHFLGVFTGKENKKSCNPGADNPTITKVVFGLIGLFNLIAIVSGIYVTIASHKRLGLWIETFSNKEILDPKDQETFKADKSKEAKRSFLYPLSSIITLTVEVILCFWMVVADVPYTMFYLNSIMTGFKGILTLITFLIDPSSQIALKYTFSRLRNRKSRGIEMSDL</sequence>
<evidence type="ECO:0000256" key="1">
    <source>
        <dbReference type="SAM" id="Phobius"/>
    </source>
</evidence>
<dbReference type="Proteomes" id="UP000070444">
    <property type="component" value="Unassembled WGS sequence"/>
</dbReference>
<organism evidence="2 3">
    <name type="scientific">Conidiobolus coronatus (strain ATCC 28846 / CBS 209.66 / NRRL 28638)</name>
    <name type="common">Delacroixia coronata</name>
    <dbReference type="NCBI Taxonomy" id="796925"/>
    <lineage>
        <taxon>Eukaryota</taxon>
        <taxon>Fungi</taxon>
        <taxon>Fungi incertae sedis</taxon>
        <taxon>Zoopagomycota</taxon>
        <taxon>Entomophthoromycotina</taxon>
        <taxon>Entomophthoromycetes</taxon>
        <taxon>Entomophthorales</taxon>
        <taxon>Ancylistaceae</taxon>
        <taxon>Conidiobolus</taxon>
    </lineage>
</organism>
<keyword evidence="1" id="KW-0472">Membrane</keyword>
<dbReference type="EMBL" id="KQ964724">
    <property type="protein sequence ID" value="KXN66447.1"/>
    <property type="molecule type" value="Genomic_DNA"/>
</dbReference>
<proteinExistence type="predicted"/>
<protein>
    <recommendedName>
        <fullName evidence="4">G-protein coupled receptors family 1 profile domain-containing protein</fullName>
    </recommendedName>
</protein>
<keyword evidence="3" id="KW-1185">Reference proteome</keyword>
<dbReference type="AlphaFoldDB" id="A0A137NUL9"/>
<accession>A0A137NUL9</accession>
<keyword evidence="1" id="KW-1133">Transmembrane helix</keyword>